<accession>A0A0U9HQF9</accession>
<feature type="region of interest" description="Disordered" evidence="1">
    <location>
        <begin position="125"/>
        <end position="146"/>
    </location>
</feature>
<organism evidence="2 3">
    <name type="scientific">Klebsormidium nitens</name>
    <name type="common">Green alga</name>
    <name type="synonym">Ulothrix nitens</name>
    <dbReference type="NCBI Taxonomy" id="105231"/>
    <lineage>
        <taxon>Eukaryota</taxon>
        <taxon>Viridiplantae</taxon>
        <taxon>Streptophyta</taxon>
        <taxon>Klebsormidiophyceae</taxon>
        <taxon>Klebsormidiales</taxon>
        <taxon>Klebsormidiaceae</taxon>
        <taxon>Klebsormidium</taxon>
    </lineage>
</organism>
<evidence type="ECO:0000256" key="1">
    <source>
        <dbReference type="SAM" id="MobiDB-lite"/>
    </source>
</evidence>
<protein>
    <submittedName>
        <fullName evidence="2">Uncharacterized protein</fullName>
    </submittedName>
</protein>
<name>A0A0U9HQF9_KLENI</name>
<dbReference type="EMBL" id="DF237003">
    <property type="protein sequence ID" value="GAQ80467.1"/>
    <property type="molecule type" value="Genomic_DNA"/>
</dbReference>
<sequence>LEQLVGAAEEALDRGLAPAAAARTGKAAPAWSTEQYETIVRLLVDSPGGSVSRRVLHKKLGKDGPAAIRSLVDYNILQLQFQVRTSTPERSPRLGAPRGRRLQVFVAAGGAADLIAMREWVAEEAADEDEAAGEDFGDGSDSEADP</sequence>
<dbReference type="AlphaFoldDB" id="A0A0U9HQF9"/>
<evidence type="ECO:0000313" key="2">
    <source>
        <dbReference type="EMBL" id="GAQ80467.1"/>
    </source>
</evidence>
<proteinExistence type="predicted"/>
<reference evidence="2 3" key="1">
    <citation type="journal article" date="2014" name="Nat. Commun.">
        <title>Klebsormidium flaccidum genome reveals primary factors for plant terrestrial adaptation.</title>
        <authorList>
            <person name="Hori K."/>
            <person name="Maruyama F."/>
            <person name="Fujisawa T."/>
            <person name="Togashi T."/>
            <person name="Yamamoto N."/>
            <person name="Seo M."/>
            <person name="Sato S."/>
            <person name="Yamada T."/>
            <person name="Mori H."/>
            <person name="Tajima N."/>
            <person name="Moriyama T."/>
            <person name="Ikeuchi M."/>
            <person name="Watanabe M."/>
            <person name="Wada H."/>
            <person name="Kobayashi K."/>
            <person name="Saito M."/>
            <person name="Masuda T."/>
            <person name="Sasaki-Sekimoto Y."/>
            <person name="Mashiguchi K."/>
            <person name="Awai K."/>
            <person name="Shimojima M."/>
            <person name="Masuda S."/>
            <person name="Iwai M."/>
            <person name="Nobusawa T."/>
            <person name="Narise T."/>
            <person name="Kondo S."/>
            <person name="Saito H."/>
            <person name="Sato R."/>
            <person name="Murakawa M."/>
            <person name="Ihara Y."/>
            <person name="Oshima-Yamada Y."/>
            <person name="Ohtaka K."/>
            <person name="Satoh M."/>
            <person name="Sonobe K."/>
            <person name="Ishii M."/>
            <person name="Ohtani R."/>
            <person name="Kanamori-Sato M."/>
            <person name="Honoki R."/>
            <person name="Miyazaki D."/>
            <person name="Mochizuki H."/>
            <person name="Umetsu J."/>
            <person name="Higashi K."/>
            <person name="Shibata D."/>
            <person name="Kamiya Y."/>
            <person name="Sato N."/>
            <person name="Nakamura Y."/>
            <person name="Tabata S."/>
            <person name="Ida S."/>
            <person name="Kurokawa K."/>
            <person name="Ohta H."/>
        </authorList>
    </citation>
    <scope>NUCLEOTIDE SEQUENCE [LARGE SCALE GENOMIC DNA]</scope>
    <source>
        <strain evidence="2 3">NIES-2285</strain>
    </source>
</reference>
<keyword evidence="3" id="KW-1185">Reference proteome</keyword>
<gene>
    <name evidence="2" type="ORF">KFL_000540420</name>
</gene>
<evidence type="ECO:0000313" key="3">
    <source>
        <dbReference type="Proteomes" id="UP000054558"/>
    </source>
</evidence>
<dbReference type="Proteomes" id="UP000054558">
    <property type="component" value="Unassembled WGS sequence"/>
</dbReference>
<dbReference type="OMA" id="LIAMREW"/>
<feature type="non-terminal residue" evidence="2">
    <location>
        <position position="1"/>
    </location>
</feature>